<evidence type="ECO:0000313" key="4">
    <source>
        <dbReference type="Proteomes" id="UP000224006"/>
    </source>
</evidence>
<feature type="compositionally biased region" description="Basic and acidic residues" evidence="2">
    <location>
        <begin position="226"/>
        <end position="243"/>
    </location>
</feature>
<feature type="region of interest" description="Disordered" evidence="2">
    <location>
        <begin position="1"/>
        <end position="421"/>
    </location>
</feature>
<gene>
    <name evidence="3" type="ORF">BESB_013610</name>
</gene>
<dbReference type="PANTHER" id="PTHR13082">
    <property type="entry name" value="SAP18"/>
    <property type="match status" value="1"/>
</dbReference>
<feature type="compositionally biased region" description="Basic residues" evidence="2">
    <location>
        <begin position="123"/>
        <end position="134"/>
    </location>
</feature>
<feature type="compositionally biased region" description="Basic and acidic residues" evidence="2">
    <location>
        <begin position="135"/>
        <end position="161"/>
    </location>
</feature>
<sequence length="872" mass="96416">MARHRSRSGGKDGEGRRVSRSVSSRRRRSSPSPSRASKKKTPTASSSSSKRRGTEKSGKRSLSPSPSPRLHRSKRRADGEKRRSVSPLHSEEADGGRSATKREKAAKASFRSAAPPKGLSSRGGRRRSRSRSLRGAKDLRKSKSDPEGDKARNGKSEDAEKLHRKKARRSLSRSPAPAAGADDAGGRRQRSRSRKASGRGKSSKGRSESPPRSRERRGASRSRSPRARDDGKKGDSRRSPESARRHRRRHHRSRSPRRSPSISRSRSFRRGRASPSVQRHAHHRDPWSLRHGGSRHRGVGGAGWRRSKSRSVSRSRSNLRPYSSRRRLSGGTRGAGSFARRGGGGSYENDFMAALPPDHPFASRPPPKHSTTPLLPPLSQMMQDDCRGPHSLYDPRGGSGRDSFWGADRGRPAGGPDRLGPNARWVRGEALPDDALPLSGFPGARRDPWADRGRGVIPRGNSPLPAFFQERLMMRRKMMQDAEIAGAVKEQKRALRRTLKPALVVDRATTPPFLLRVFYKVDDQHSVEQFQERGQEPVEDELQVYAWMDSKLREIAYLVKDVCWEARDRHAVWKFRLVYPDKKGKNVVASIGLLHSTIPDPKEDSKTLADVKFQIGDFLLLSIVKEKKDAEDRVLPRTGLRQTRTTAEGWEQVVQDSGSAGLAGPSSMAEGDAARAATTKEEAAHSVDTSKAAALGEDDENAKEHSESDEEETKEREEEGDGDPETFPDRQRYTAPDHHTDDDEEEERKDSGEANSAGEEEDKGASHAEASAPVGDAREAPREEKAGDAGACSDAKSKHDVRPEVEKGSAGPHADSPQESLLPPKEVASDEEGKPSSRSRTRRDEEKDQKHDGEKKEKRRSARLGKKRAADA</sequence>
<dbReference type="PANTHER" id="PTHR13082:SF0">
    <property type="entry name" value="HISTONE DEACETYLASE COMPLEX SUBUNIT SAP18"/>
    <property type="match status" value="1"/>
</dbReference>
<evidence type="ECO:0000313" key="3">
    <source>
        <dbReference type="EMBL" id="PFH32749.1"/>
    </source>
</evidence>
<feature type="region of interest" description="Disordered" evidence="2">
    <location>
        <begin position="646"/>
        <end position="872"/>
    </location>
</feature>
<dbReference type="VEuPathDB" id="ToxoDB:BESB_013610"/>
<dbReference type="RefSeq" id="XP_029216758.1">
    <property type="nucleotide sequence ID" value="XM_029360091.1"/>
</dbReference>
<dbReference type="GO" id="GO:0003714">
    <property type="term" value="F:transcription corepressor activity"/>
    <property type="evidence" value="ECO:0007669"/>
    <property type="project" value="TreeGrafter"/>
</dbReference>
<reference evidence="3 4" key="1">
    <citation type="submission" date="2017-09" db="EMBL/GenBank/DDBJ databases">
        <title>Genome sequencing of Besnoitia besnoiti strain Bb-Ger1.</title>
        <authorList>
            <person name="Schares G."/>
            <person name="Venepally P."/>
            <person name="Lorenzi H.A."/>
        </authorList>
    </citation>
    <scope>NUCLEOTIDE SEQUENCE [LARGE SCALE GENOMIC DNA]</scope>
    <source>
        <strain evidence="3 4">Bb-Ger1</strain>
    </source>
</reference>
<dbReference type="OrthoDB" id="440566at2759"/>
<organism evidence="3 4">
    <name type="scientific">Besnoitia besnoiti</name>
    <name type="common">Apicomplexan protozoan</name>
    <dbReference type="NCBI Taxonomy" id="94643"/>
    <lineage>
        <taxon>Eukaryota</taxon>
        <taxon>Sar</taxon>
        <taxon>Alveolata</taxon>
        <taxon>Apicomplexa</taxon>
        <taxon>Conoidasida</taxon>
        <taxon>Coccidia</taxon>
        <taxon>Eucoccidiorida</taxon>
        <taxon>Eimeriorina</taxon>
        <taxon>Sarcocystidae</taxon>
        <taxon>Besnoitia</taxon>
    </lineage>
</organism>
<feature type="compositionally biased region" description="Low complexity" evidence="2">
    <location>
        <begin position="172"/>
        <end position="182"/>
    </location>
</feature>
<feature type="compositionally biased region" description="Basic and acidic residues" evidence="2">
    <location>
        <begin position="842"/>
        <end position="856"/>
    </location>
</feature>
<protein>
    <submittedName>
        <fullName evidence="3">Sin3-associated polypeptide SAP18</fullName>
    </submittedName>
</protein>
<feature type="compositionally biased region" description="Basic and acidic residues" evidence="2">
    <location>
        <begin position="205"/>
        <end position="218"/>
    </location>
</feature>
<dbReference type="STRING" id="94643.A0A2A9M472"/>
<comment type="similarity">
    <text evidence="1">Belongs to the SAP18 family.</text>
</comment>
<feature type="compositionally biased region" description="Basic and acidic residues" evidence="2">
    <location>
        <begin position="776"/>
        <end position="787"/>
    </location>
</feature>
<feature type="compositionally biased region" description="Acidic residues" evidence="2">
    <location>
        <begin position="696"/>
        <end position="726"/>
    </location>
</feature>
<feature type="compositionally biased region" description="Basic and acidic residues" evidence="2">
    <location>
        <begin position="76"/>
        <end position="106"/>
    </location>
</feature>
<dbReference type="GO" id="GO:0005634">
    <property type="term" value="C:nucleus"/>
    <property type="evidence" value="ECO:0007669"/>
    <property type="project" value="TreeGrafter"/>
</dbReference>
<feature type="compositionally biased region" description="Basic residues" evidence="2">
    <location>
        <begin position="187"/>
        <end position="204"/>
    </location>
</feature>
<dbReference type="InterPro" id="IPR042534">
    <property type="entry name" value="SAP18_sf"/>
</dbReference>
<feature type="compositionally biased region" description="Basic and acidic residues" evidence="2">
    <location>
        <begin position="795"/>
        <end position="807"/>
    </location>
</feature>
<dbReference type="GeneID" id="40306423"/>
<dbReference type="EMBL" id="NWUJ01000010">
    <property type="protein sequence ID" value="PFH32749.1"/>
    <property type="molecule type" value="Genomic_DNA"/>
</dbReference>
<dbReference type="Pfam" id="PF06487">
    <property type="entry name" value="SAP18"/>
    <property type="match status" value="1"/>
</dbReference>
<feature type="compositionally biased region" description="Basic residues" evidence="2">
    <location>
        <begin position="162"/>
        <end position="171"/>
    </location>
</feature>
<dbReference type="InterPro" id="IPR010516">
    <property type="entry name" value="SAP18"/>
</dbReference>
<dbReference type="Gene3D" id="3.10.20.550">
    <property type="entry name" value="ASAP complex, SAP18 subunit"/>
    <property type="match status" value="1"/>
</dbReference>
<dbReference type="Proteomes" id="UP000224006">
    <property type="component" value="Chromosome IX"/>
</dbReference>
<feature type="compositionally biased region" description="Basic residues" evidence="2">
    <location>
        <begin position="857"/>
        <end position="872"/>
    </location>
</feature>
<dbReference type="AlphaFoldDB" id="A0A2A9M472"/>
<evidence type="ECO:0000256" key="2">
    <source>
        <dbReference type="SAM" id="MobiDB-lite"/>
    </source>
</evidence>
<dbReference type="KEGG" id="bbes:BESB_013610"/>
<name>A0A2A9M472_BESBE</name>
<proteinExistence type="inferred from homology"/>
<feature type="compositionally biased region" description="Basic and acidic residues" evidence="2">
    <location>
        <begin position="727"/>
        <end position="741"/>
    </location>
</feature>
<accession>A0A2A9M472</accession>
<comment type="caution">
    <text evidence="3">The sequence shown here is derived from an EMBL/GenBank/DDBJ whole genome shotgun (WGS) entry which is preliminary data.</text>
</comment>
<keyword evidence="4" id="KW-1185">Reference proteome</keyword>
<evidence type="ECO:0000256" key="1">
    <source>
        <dbReference type="ARBA" id="ARBA00009143"/>
    </source>
</evidence>
<feature type="compositionally biased region" description="Basic residues" evidence="2">
    <location>
        <begin position="244"/>
        <end position="257"/>
    </location>
</feature>